<evidence type="ECO:0000313" key="1">
    <source>
        <dbReference type="EMBL" id="KAJ4730234.1"/>
    </source>
</evidence>
<dbReference type="Proteomes" id="UP001164539">
    <property type="component" value="Chromosome 1"/>
</dbReference>
<keyword evidence="2" id="KW-1185">Reference proteome</keyword>
<accession>A0ACC1Z408</accession>
<reference evidence="1 2" key="1">
    <citation type="journal article" date="2023" name="Science">
        <title>Complex scaffold remodeling in plant triterpene biosynthesis.</title>
        <authorList>
            <person name="De La Pena R."/>
            <person name="Hodgson H."/>
            <person name="Liu J.C."/>
            <person name="Stephenson M.J."/>
            <person name="Martin A.C."/>
            <person name="Owen C."/>
            <person name="Harkess A."/>
            <person name="Leebens-Mack J."/>
            <person name="Jimenez L.E."/>
            <person name="Osbourn A."/>
            <person name="Sattely E.S."/>
        </authorList>
    </citation>
    <scope>NUCLEOTIDE SEQUENCE [LARGE SCALE GENOMIC DNA]</scope>
    <source>
        <strain evidence="2">cv. JPN11</strain>
        <tissue evidence="1">Leaf</tissue>
    </source>
</reference>
<organism evidence="1 2">
    <name type="scientific">Melia azedarach</name>
    <name type="common">Chinaberry tree</name>
    <dbReference type="NCBI Taxonomy" id="155640"/>
    <lineage>
        <taxon>Eukaryota</taxon>
        <taxon>Viridiplantae</taxon>
        <taxon>Streptophyta</taxon>
        <taxon>Embryophyta</taxon>
        <taxon>Tracheophyta</taxon>
        <taxon>Spermatophyta</taxon>
        <taxon>Magnoliopsida</taxon>
        <taxon>eudicotyledons</taxon>
        <taxon>Gunneridae</taxon>
        <taxon>Pentapetalae</taxon>
        <taxon>rosids</taxon>
        <taxon>malvids</taxon>
        <taxon>Sapindales</taxon>
        <taxon>Meliaceae</taxon>
        <taxon>Melia</taxon>
    </lineage>
</organism>
<gene>
    <name evidence="1" type="ORF">OWV82_002894</name>
</gene>
<protein>
    <submittedName>
        <fullName evidence="1">Methyltransferase-like protein</fullName>
    </submittedName>
</protein>
<comment type="caution">
    <text evidence="1">The sequence shown here is derived from an EMBL/GenBank/DDBJ whole genome shotgun (WGS) entry which is preliminary data.</text>
</comment>
<proteinExistence type="predicted"/>
<sequence>MEVEQVLRMKGGEGDNSYANNSFQQKAAILNSKPLLQQTMVEFYCNSFPNCIRFADMGCSSGPNSLLPTWEAIDSLRKICRSLNRKPPIFQVFLNDLPGNDFNTVVKSLPSFYDRLKTEKGDEFGSCFVSATPGSFYGRLFSPCFLHFVFSSYSLQWLSQVPDGLVGESGIPLNKDNIYPSKTSPESVHKAYSDQFQKDFTSFLRFRSEELKPGGRMILTLRGNQTKEESSTNYRPIFVEIIGTILHDMVSEGLVDESKLETFNMPMYAPRVEEVRRVIETEGSHNIDKLESYELRWDAGLENGGDSLEEKHLRGKHLSKLIRAVLEALLESHFGNAILDDLFQRFCIKATEHMEMGLGIQTNVIISLTKK</sequence>
<name>A0ACC1Z408_MELAZ</name>
<evidence type="ECO:0000313" key="2">
    <source>
        <dbReference type="Proteomes" id="UP001164539"/>
    </source>
</evidence>
<dbReference type="EMBL" id="CM051394">
    <property type="protein sequence ID" value="KAJ4730234.1"/>
    <property type="molecule type" value="Genomic_DNA"/>
</dbReference>